<dbReference type="Pfam" id="PF15619">
    <property type="entry name" value="Lebercilin"/>
    <property type="match status" value="1"/>
</dbReference>
<dbReference type="Proteomes" id="UP000001593">
    <property type="component" value="Unassembled WGS sequence"/>
</dbReference>
<dbReference type="InParanoid" id="A7RVX7"/>
<feature type="region of interest" description="Disordered" evidence="4">
    <location>
        <begin position="217"/>
        <end position="240"/>
    </location>
</feature>
<feature type="coiled-coil region" evidence="3">
    <location>
        <begin position="116"/>
        <end position="189"/>
    </location>
</feature>
<evidence type="ECO:0000313" key="6">
    <source>
        <dbReference type="EMBL" id="EDO44315.1"/>
    </source>
</evidence>
<proteinExistence type="inferred from homology"/>
<reference evidence="6 7" key="1">
    <citation type="journal article" date="2007" name="Science">
        <title>Sea anemone genome reveals ancestral eumetazoan gene repertoire and genomic organization.</title>
        <authorList>
            <person name="Putnam N.H."/>
            <person name="Srivastava M."/>
            <person name="Hellsten U."/>
            <person name="Dirks B."/>
            <person name="Chapman J."/>
            <person name="Salamov A."/>
            <person name="Terry A."/>
            <person name="Shapiro H."/>
            <person name="Lindquist E."/>
            <person name="Kapitonov V.V."/>
            <person name="Jurka J."/>
            <person name="Genikhovich G."/>
            <person name="Grigoriev I.V."/>
            <person name="Lucas S.M."/>
            <person name="Steele R.E."/>
            <person name="Finnerty J.R."/>
            <person name="Technau U."/>
            <person name="Martindale M.Q."/>
            <person name="Rokhsar D.S."/>
        </authorList>
    </citation>
    <scope>NUCLEOTIDE SEQUENCE [LARGE SCALE GENOMIC DNA]</scope>
    <source>
        <strain evidence="7">CH2 X CH6</strain>
    </source>
</reference>
<dbReference type="KEGG" id="nve:5516292"/>
<dbReference type="PhylomeDB" id="A7RVX7"/>
<evidence type="ECO:0000256" key="2">
    <source>
        <dbReference type="ARBA" id="ARBA00023054"/>
    </source>
</evidence>
<sequence length="240" mass="28206">MERVLQYTLLRGEHQIKNLTAEAQTLHQEAQRLREENVALKKLQRLQDRELNDMSKIVQMVNNTARVTRKDARDTEASCVDVSLSVRKKNMDILHLNDEVKRYEKLLAMDRKLPRRSILEERLGRAEAELEHKDRELENLHKQVVVADKKAAREIRKENKKYQKLQVEVQGTVNECDELKSRIKDAEHKLSKTNIYSKRHAAKALPAPQPLAAITWKEQEPNNKVERWLNNNQDKQKAKR</sequence>
<feature type="domain" description="Lebercilin" evidence="5">
    <location>
        <begin position="5"/>
        <end position="190"/>
    </location>
</feature>
<dbReference type="OMA" id="KECKASN"/>
<evidence type="ECO:0000256" key="1">
    <source>
        <dbReference type="ARBA" id="ARBA00010229"/>
    </source>
</evidence>
<dbReference type="AlphaFoldDB" id="A7RVX7"/>
<dbReference type="InterPro" id="IPR026188">
    <property type="entry name" value="Lebercilin-like"/>
</dbReference>
<dbReference type="PANTHER" id="PTHR16650:SF6">
    <property type="entry name" value="GH21622P"/>
    <property type="match status" value="1"/>
</dbReference>
<keyword evidence="7" id="KW-1185">Reference proteome</keyword>
<evidence type="ECO:0000256" key="3">
    <source>
        <dbReference type="SAM" id="Coils"/>
    </source>
</evidence>
<organism evidence="6 7">
    <name type="scientific">Nematostella vectensis</name>
    <name type="common">Starlet sea anemone</name>
    <dbReference type="NCBI Taxonomy" id="45351"/>
    <lineage>
        <taxon>Eukaryota</taxon>
        <taxon>Metazoa</taxon>
        <taxon>Cnidaria</taxon>
        <taxon>Anthozoa</taxon>
        <taxon>Hexacorallia</taxon>
        <taxon>Actiniaria</taxon>
        <taxon>Edwardsiidae</taxon>
        <taxon>Nematostella</taxon>
    </lineage>
</organism>
<evidence type="ECO:0000256" key="4">
    <source>
        <dbReference type="SAM" id="MobiDB-lite"/>
    </source>
</evidence>
<accession>A7RVX7</accession>
<evidence type="ECO:0000313" key="7">
    <source>
        <dbReference type="Proteomes" id="UP000001593"/>
    </source>
</evidence>
<dbReference type="OrthoDB" id="5973912at2759"/>
<gene>
    <name evidence="6" type="ORF">NEMVEDRAFT_v1g202928</name>
</gene>
<dbReference type="EMBL" id="DS469545">
    <property type="protein sequence ID" value="EDO44315.1"/>
    <property type="molecule type" value="Genomic_DNA"/>
</dbReference>
<feature type="compositionally biased region" description="Basic and acidic residues" evidence="4">
    <location>
        <begin position="217"/>
        <end position="227"/>
    </location>
</feature>
<keyword evidence="2 3" id="KW-0175">Coiled coil</keyword>
<protein>
    <recommendedName>
        <fullName evidence="5">Lebercilin domain-containing protein</fullName>
    </recommendedName>
</protein>
<dbReference type="HOGENOM" id="CLU_1157630_0_0_1"/>
<evidence type="ECO:0000259" key="5">
    <source>
        <dbReference type="Pfam" id="PF15619"/>
    </source>
</evidence>
<dbReference type="InterPro" id="IPR028933">
    <property type="entry name" value="Lebercilin_dom"/>
</dbReference>
<dbReference type="PANTHER" id="PTHR16650">
    <property type="entry name" value="C21ORF13-RELATED"/>
    <property type="match status" value="1"/>
</dbReference>
<comment type="similarity">
    <text evidence="1">Belongs to the LCA5 family.</text>
</comment>
<name>A7RVX7_NEMVE</name>
<feature type="coiled-coil region" evidence="3">
    <location>
        <begin position="9"/>
        <end position="46"/>
    </location>
</feature>